<dbReference type="InterPro" id="IPR038143">
    <property type="entry name" value="NigD-like_C_dom_sf"/>
</dbReference>
<dbReference type="Gene3D" id="2.60.40.2370">
    <property type="entry name" value="NigD-like, C-terminal beta sandwich domain"/>
    <property type="match status" value="1"/>
</dbReference>
<evidence type="ECO:0000259" key="1">
    <source>
        <dbReference type="Pfam" id="PF17415"/>
    </source>
</evidence>
<comment type="caution">
    <text evidence="2">The sequence shown here is derived from an EMBL/GenBank/DDBJ whole genome shotgun (WGS) entry which is preliminary data.</text>
</comment>
<evidence type="ECO:0000313" key="2">
    <source>
        <dbReference type="EMBL" id="RGQ50364.1"/>
    </source>
</evidence>
<sequence>MKKYCDWWLLPLLACLLTGCGDDDYHYPSVKLEFLTAFSGADGYLQSVVTDEGETLPVVEDKTKTNIEANASVRVISNYASEVTADGTAGAVLYALSGVLSVAPQTADKFEEGVRTDPTDVLGIWMGLDYLNMTLIVKENGEHKFHFVEDEVIVDTAIGCSEVYLTLYHDAKEEVVSYTRRAYASVPLRQYAAVGIQKVMVHFSVHTYSGDIKTYDFVYNPD</sequence>
<dbReference type="InterPro" id="IPR038179">
    <property type="entry name" value="NigD-like_N_sf"/>
</dbReference>
<accession>A0A412BAK3</accession>
<dbReference type="PROSITE" id="PS51257">
    <property type="entry name" value="PROKAR_LIPOPROTEIN"/>
    <property type="match status" value="1"/>
</dbReference>
<dbReference type="Pfam" id="PF17415">
    <property type="entry name" value="NigD_C"/>
    <property type="match status" value="1"/>
</dbReference>
<name>A0A412BAK3_BACUN</name>
<dbReference type="EMBL" id="QRTH01000006">
    <property type="protein sequence ID" value="RGQ50364.1"/>
    <property type="molecule type" value="Genomic_DNA"/>
</dbReference>
<dbReference type="InterPro" id="IPR035376">
    <property type="entry name" value="NigD_C"/>
</dbReference>
<organism evidence="2 3">
    <name type="scientific">Bacteroides uniformis</name>
    <dbReference type="NCBI Taxonomy" id="820"/>
    <lineage>
        <taxon>Bacteria</taxon>
        <taxon>Pseudomonadati</taxon>
        <taxon>Bacteroidota</taxon>
        <taxon>Bacteroidia</taxon>
        <taxon>Bacteroidales</taxon>
        <taxon>Bacteroidaceae</taxon>
        <taxon>Bacteroides</taxon>
    </lineage>
</organism>
<feature type="domain" description="NigD-like C-terminal" evidence="1">
    <location>
        <begin position="104"/>
        <end position="219"/>
    </location>
</feature>
<gene>
    <name evidence="2" type="ORF">DWY92_13035</name>
</gene>
<protein>
    <recommendedName>
        <fullName evidence="1">NigD-like C-terminal domain-containing protein</fullName>
    </recommendedName>
</protein>
<dbReference type="Proteomes" id="UP000283680">
    <property type="component" value="Unassembled WGS sequence"/>
</dbReference>
<dbReference type="AlphaFoldDB" id="A0A412BAK3"/>
<dbReference type="RefSeq" id="WP_117965571.1">
    <property type="nucleotide sequence ID" value="NZ_CAXTFB010000001.1"/>
</dbReference>
<reference evidence="2 3" key="1">
    <citation type="submission" date="2018-08" db="EMBL/GenBank/DDBJ databases">
        <title>A genome reference for cultivated species of the human gut microbiota.</title>
        <authorList>
            <person name="Zou Y."/>
            <person name="Xue W."/>
            <person name="Luo G."/>
        </authorList>
    </citation>
    <scope>NUCLEOTIDE SEQUENCE [LARGE SCALE GENOMIC DNA]</scope>
    <source>
        <strain evidence="2 3">AF28-11</strain>
    </source>
</reference>
<proteinExistence type="predicted"/>
<dbReference type="Gene3D" id="2.40.50.500">
    <property type="entry name" value="NigD-like N-terminal OB domain"/>
    <property type="match status" value="1"/>
</dbReference>
<evidence type="ECO:0000313" key="3">
    <source>
        <dbReference type="Proteomes" id="UP000283680"/>
    </source>
</evidence>